<comment type="caution">
    <text evidence="2">The sequence shown here is derived from an EMBL/GenBank/DDBJ whole genome shotgun (WGS) entry which is preliminary data.</text>
</comment>
<keyword evidence="1" id="KW-0812">Transmembrane</keyword>
<proteinExistence type="predicted"/>
<evidence type="ECO:0000313" key="3">
    <source>
        <dbReference type="Proteomes" id="UP001597307"/>
    </source>
</evidence>
<sequence>MTYADHADHQEPRATRPVATWVLMLLAIAVVFLLPDWTGSGTRRPIWVFAIPILLGLIGAGFALRTKHPWWAAASALWGFVLIQVLVVTITLISGP</sequence>
<evidence type="ECO:0000313" key="2">
    <source>
        <dbReference type="EMBL" id="MFD1846867.1"/>
    </source>
</evidence>
<gene>
    <name evidence="2" type="ORF">ACFSFX_09680</name>
</gene>
<reference evidence="3" key="1">
    <citation type="journal article" date="2019" name="Int. J. Syst. Evol. Microbiol.">
        <title>The Global Catalogue of Microorganisms (GCM) 10K type strain sequencing project: providing services to taxonomists for standard genome sequencing and annotation.</title>
        <authorList>
            <consortium name="The Broad Institute Genomics Platform"/>
            <consortium name="The Broad Institute Genome Sequencing Center for Infectious Disease"/>
            <person name="Wu L."/>
            <person name="Ma J."/>
        </authorList>
    </citation>
    <scope>NUCLEOTIDE SEQUENCE [LARGE SCALE GENOMIC DNA]</scope>
    <source>
        <strain evidence="3">JCM 11496</strain>
    </source>
</reference>
<dbReference type="EMBL" id="JBHUGA010000032">
    <property type="protein sequence ID" value="MFD1846867.1"/>
    <property type="molecule type" value="Genomic_DNA"/>
</dbReference>
<evidence type="ECO:0000256" key="1">
    <source>
        <dbReference type="SAM" id="Phobius"/>
    </source>
</evidence>
<name>A0ABW4Q838_9MICC</name>
<keyword evidence="3" id="KW-1185">Reference proteome</keyword>
<feature type="transmembrane region" description="Helical" evidence="1">
    <location>
        <begin position="18"/>
        <end position="34"/>
    </location>
</feature>
<feature type="transmembrane region" description="Helical" evidence="1">
    <location>
        <begin position="46"/>
        <end position="64"/>
    </location>
</feature>
<feature type="transmembrane region" description="Helical" evidence="1">
    <location>
        <begin position="70"/>
        <end position="93"/>
    </location>
</feature>
<dbReference type="RefSeq" id="WP_343878486.1">
    <property type="nucleotide sequence ID" value="NZ_BAAAIJ010000019.1"/>
</dbReference>
<accession>A0ABW4Q838</accession>
<dbReference type="Proteomes" id="UP001597307">
    <property type="component" value="Unassembled WGS sequence"/>
</dbReference>
<organism evidence="2 3">
    <name type="scientific">Arthrobacter flavus</name>
    <dbReference type="NCBI Taxonomy" id="95172"/>
    <lineage>
        <taxon>Bacteria</taxon>
        <taxon>Bacillati</taxon>
        <taxon>Actinomycetota</taxon>
        <taxon>Actinomycetes</taxon>
        <taxon>Micrococcales</taxon>
        <taxon>Micrococcaceae</taxon>
        <taxon>Arthrobacter</taxon>
    </lineage>
</organism>
<keyword evidence="1" id="KW-0472">Membrane</keyword>
<keyword evidence="1" id="KW-1133">Transmembrane helix</keyword>
<protein>
    <submittedName>
        <fullName evidence="2">Uncharacterized protein</fullName>
    </submittedName>
</protein>